<reference evidence="1" key="1">
    <citation type="submission" date="2021-03" db="EMBL/GenBank/DDBJ databases">
        <title>Draft genome sequence of rust myrtle Austropuccinia psidii MF-1, a brazilian biotype.</title>
        <authorList>
            <person name="Quecine M.C."/>
            <person name="Pachon D.M.R."/>
            <person name="Bonatelli M.L."/>
            <person name="Correr F.H."/>
            <person name="Franceschini L.M."/>
            <person name="Leite T.F."/>
            <person name="Margarido G.R.A."/>
            <person name="Almeida C.A."/>
            <person name="Ferrarezi J.A."/>
            <person name="Labate C.A."/>
        </authorList>
    </citation>
    <scope>NUCLEOTIDE SEQUENCE</scope>
    <source>
        <strain evidence="1">MF-1</strain>
    </source>
</reference>
<keyword evidence="2" id="KW-1185">Reference proteome</keyword>
<protein>
    <submittedName>
        <fullName evidence="1">Uncharacterized protein</fullName>
    </submittedName>
</protein>
<accession>A0A9Q3GJL3</accession>
<sequence length="720" mass="84441">MRHFYPHLVSPCCPLLWDASLRSRDSSRYQVFLDRLMLRASSSAYCFNNLHYTHPPFGMLWSVLEVKFSRCETCDEISPTDSSKGVQKGQDKRIIIMKLVGINSFVFLASSHFKGSLELSNSIMKGDKGDYRMINLEGSSVQPMEFFQPSVAQNVERHELKGKLRSRERKESKIQKKLSLNRGRIQKLSRGYRAMKKSINVLQNKQLPKVASLLTPNDAELNLRKSKLAELRQNISVGKRPTNYIRKLEADSKIALESYKDKAKSFIQICEEIYKEVENVDTHISLFVENHLPKLADLTSVWIRNEPESEISPIGWKNFPQNLPSMGLKHNQVDSFKAFSSRERIIPEDIVDMINERRISDVATELNRILRKLNSLLLIVDGSRHEKQLSLATRVSFETYIYQALNFLYENQLCTQEVLKTFFSTENTLERTYEHLRDLFNRRTVRGEDLYFSLMPELSFVVNDWNTAHLHNLLRDLDKVQQARLVEIMLIDSIKSFKQSSLFYDSSPEIRMIIDAVTEDRILKYWWLNTSPNSYPQKAVGKWISQLARFFAKTDNSTKRFEYLISYYLLNFIKTYSISDIATLPFKKIQKNVLYNTKFEIFQAGIRLHEAVNRSFDYRNLVRLPSNQRLYLTTQITAKMAESAEIEIVDKAKEYQFLKATIESFAEEDQALSNWMRKNFFLRFYDNLLVTEERRNMWSYGQLPIARIKTEYYYLPPKKR</sequence>
<dbReference type="AlphaFoldDB" id="A0A9Q3GJL3"/>
<dbReference type="Proteomes" id="UP000765509">
    <property type="component" value="Unassembled WGS sequence"/>
</dbReference>
<name>A0A9Q3GJL3_9BASI</name>
<dbReference type="EMBL" id="AVOT02002291">
    <property type="protein sequence ID" value="MBW0469856.1"/>
    <property type="molecule type" value="Genomic_DNA"/>
</dbReference>
<evidence type="ECO:0000313" key="2">
    <source>
        <dbReference type="Proteomes" id="UP000765509"/>
    </source>
</evidence>
<comment type="caution">
    <text evidence="1">The sequence shown here is derived from an EMBL/GenBank/DDBJ whole genome shotgun (WGS) entry which is preliminary data.</text>
</comment>
<organism evidence="1 2">
    <name type="scientific">Austropuccinia psidii MF-1</name>
    <dbReference type="NCBI Taxonomy" id="1389203"/>
    <lineage>
        <taxon>Eukaryota</taxon>
        <taxon>Fungi</taxon>
        <taxon>Dikarya</taxon>
        <taxon>Basidiomycota</taxon>
        <taxon>Pucciniomycotina</taxon>
        <taxon>Pucciniomycetes</taxon>
        <taxon>Pucciniales</taxon>
        <taxon>Sphaerophragmiaceae</taxon>
        <taxon>Austropuccinia</taxon>
    </lineage>
</organism>
<evidence type="ECO:0000313" key="1">
    <source>
        <dbReference type="EMBL" id="MBW0469856.1"/>
    </source>
</evidence>
<gene>
    <name evidence="1" type="ORF">O181_009571</name>
</gene>
<proteinExistence type="predicted"/>
<dbReference type="OrthoDB" id="2499263at2759"/>